<protein>
    <recommendedName>
        <fullName evidence="14">ZZ-type domain-containing protein</fullName>
    </recommendedName>
</protein>
<dbReference type="Gene3D" id="2.30.30.40">
    <property type="entry name" value="SH3 Domains"/>
    <property type="match status" value="1"/>
</dbReference>
<evidence type="ECO:0000259" key="10">
    <source>
        <dbReference type="PROSITE" id="PS50135"/>
    </source>
</evidence>
<keyword evidence="8" id="KW-0862">Zinc</keyword>
<dbReference type="PROSITE" id="PS01357">
    <property type="entry name" value="ZF_ZZ_1"/>
    <property type="match status" value="1"/>
</dbReference>
<dbReference type="GO" id="GO:0008270">
    <property type="term" value="F:zinc ion binding"/>
    <property type="evidence" value="ECO:0007669"/>
    <property type="project" value="UniProtKB-KW"/>
</dbReference>
<comment type="subcellular location">
    <subcellularLocation>
        <location evidence="1">Cytoplasm</location>
    </subcellularLocation>
</comment>
<evidence type="ECO:0000313" key="13">
    <source>
        <dbReference type="Proteomes" id="UP000078046"/>
    </source>
</evidence>
<feature type="domain" description="ZZ-type" evidence="10">
    <location>
        <begin position="77"/>
        <end position="129"/>
    </location>
</feature>
<dbReference type="InterPro" id="IPR043145">
    <property type="entry name" value="Znf_ZZ_sf"/>
</dbReference>
<dbReference type="PROSITE" id="PS51416">
    <property type="entry name" value="MIB_HERC2"/>
    <property type="match status" value="1"/>
</dbReference>
<dbReference type="Proteomes" id="UP000078046">
    <property type="component" value="Unassembled WGS sequence"/>
</dbReference>
<evidence type="ECO:0000256" key="3">
    <source>
        <dbReference type="ARBA" id="ARBA00022490"/>
    </source>
</evidence>
<sequence length="174" mass="19572">MNIGSRVIRRHTCTWDMTNFNANIIGVVNRYGITKTRSFHERATVIWDDGSHGIYRAGFAGKYDLLLYDNSTAGILHIGYNCCECNACPIAGMRWKCITCRDINLCTSCYMNDGHKVKHNFIRFISTYDKGHEIGPRILSKIIKIKQITAGSKVGRGITWVNGNDDISASTTLF</sequence>
<dbReference type="InterPro" id="IPR000433">
    <property type="entry name" value="Znf_ZZ"/>
</dbReference>
<feature type="domain" description="MIB/HERC2" evidence="11">
    <location>
        <begin position="1"/>
        <end position="71"/>
    </location>
</feature>
<evidence type="ECO:0000256" key="1">
    <source>
        <dbReference type="ARBA" id="ARBA00004496"/>
    </source>
</evidence>
<dbReference type="EMBL" id="LWCA01000464">
    <property type="protein sequence ID" value="OAF68340.1"/>
    <property type="molecule type" value="Genomic_DNA"/>
</dbReference>
<evidence type="ECO:0000256" key="5">
    <source>
        <dbReference type="ARBA" id="ARBA00022737"/>
    </source>
</evidence>
<keyword evidence="7" id="KW-0833">Ubl conjugation pathway</keyword>
<gene>
    <name evidence="12" type="ORF">A3Q56_03926</name>
</gene>
<dbReference type="PANTHER" id="PTHR24202:SF4">
    <property type="entry name" value="E3 UBIQUITIN-PROTEIN LIGASE MIB2-RELATED"/>
    <property type="match status" value="1"/>
</dbReference>
<dbReference type="SUPFAM" id="SSF159034">
    <property type="entry name" value="Mib/herc2 domain-like"/>
    <property type="match status" value="1"/>
</dbReference>
<dbReference type="Pfam" id="PF00569">
    <property type="entry name" value="ZZ"/>
    <property type="match status" value="1"/>
</dbReference>
<dbReference type="InterPro" id="IPR010606">
    <property type="entry name" value="Mib_Herc2"/>
</dbReference>
<dbReference type="GO" id="GO:0004842">
    <property type="term" value="F:ubiquitin-protein transferase activity"/>
    <property type="evidence" value="ECO:0007669"/>
    <property type="project" value="InterPro"/>
</dbReference>
<dbReference type="UniPathway" id="UPA00143"/>
<keyword evidence="4" id="KW-0479">Metal-binding</keyword>
<dbReference type="AlphaFoldDB" id="A0A177B2H5"/>
<evidence type="ECO:0000256" key="4">
    <source>
        <dbReference type="ARBA" id="ARBA00022723"/>
    </source>
</evidence>
<dbReference type="PROSITE" id="PS50135">
    <property type="entry name" value="ZF_ZZ_2"/>
    <property type="match status" value="1"/>
</dbReference>
<comment type="pathway">
    <text evidence="2">Protein modification; protein ubiquitination.</text>
</comment>
<dbReference type="PANTHER" id="PTHR24202">
    <property type="entry name" value="E3 UBIQUITIN-PROTEIN LIGASE MIB2"/>
    <property type="match status" value="1"/>
</dbReference>
<dbReference type="Gene3D" id="3.30.60.90">
    <property type="match status" value="1"/>
</dbReference>
<evidence type="ECO:0000259" key="11">
    <source>
        <dbReference type="PROSITE" id="PS51416"/>
    </source>
</evidence>
<keyword evidence="6 9" id="KW-0863">Zinc-finger</keyword>
<evidence type="ECO:0000256" key="6">
    <source>
        <dbReference type="ARBA" id="ARBA00022771"/>
    </source>
</evidence>
<organism evidence="12 13">
    <name type="scientific">Intoshia linei</name>
    <dbReference type="NCBI Taxonomy" id="1819745"/>
    <lineage>
        <taxon>Eukaryota</taxon>
        <taxon>Metazoa</taxon>
        <taxon>Spiralia</taxon>
        <taxon>Lophotrochozoa</taxon>
        <taxon>Mesozoa</taxon>
        <taxon>Orthonectida</taxon>
        <taxon>Rhopaluridae</taxon>
        <taxon>Intoshia</taxon>
    </lineage>
</organism>
<name>A0A177B2H5_9BILA</name>
<dbReference type="Pfam" id="PF06701">
    <property type="entry name" value="MIB_HERC2"/>
    <property type="match status" value="1"/>
</dbReference>
<evidence type="ECO:0008006" key="14">
    <source>
        <dbReference type="Google" id="ProtNLM"/>
    </source>
</evidence>
<dbReference type="GO" id="GO:0005737">
    <property type="term" value="C:cytoplasm"/>
    <property type="evidence" value="ECO:0007669"/>
    <property type="project" value="UniProtKB-SubCell"/>
</dbReference>
<evidence type="ECO:0000256" key="8">
    <source>
        <dbReference type="ARBA" id="ARBA00022833"/>
    </source>
</evidence>
<keyword evidence="3" id="KW-0963">Cytoplasm</keyword>
<dbReference type="GO" id="GO:0016567">
    <property type="term" value="P:protein ubiquitination"/>
    <property type="evidence" value="ECO:0007669"/>
    <property type="project" value="UniProtKB-UniPathway"/>
</dbReference>
<keyword evidence="13" id="KW-1185">Reference proteome</keyword>
<dbReference type="InterPro" id="IPR037252">
    <property type="entry name" value="Mib_Herc2_sf"/>
</dbReference>
<evidence type="ECO:0000256" key="2">
    <source>
        <dbReference type="ARBA" id="ARBA00004906"/>
    </source>
</evidence>
<dbReference type="SUPFAM" id="SSF57850">
    <property type="entry name" value="RING/U-box"/>
    <property type="match status" value="1"/>
</dbReference>
<accession>A0A177B2H5</accession>
<reference evidence="12 13" key="1">
    <citation type="submission" date="2016-04" db="EMBL/GenBank/DDBJ databases">
        <title>The genome of Intoshia linei affirms orthonectids as highly simplified spiralians.</title>
        <authorList>
            <person name="Mikhailov K.V."/>
            <person name="Slusarev G.S."/>
            <person name="Nikitin M.A."/>
            <person name="Logacheva M.D."/>
            <person name="Penin A."/>
            <person name="Aleoshin V."/>
            <person name="Panchin Y.V."/>
        </authorList>
    </citation>
    <scope>NUCLEOTIDE SEQUENCE [LARGE SCALE GENOMIC DNA]</scope>
    <source>
        <strain evidence="12">Intl2013</strain>
        <tissue evidence="12">Whole animal</tissue>
    </source>
</reference>
<evidence type="ECO:0000256" key="9">
    <source>
        <dbReference type="PROSITE-ProRule" id="PRU00228"/>
    </source>
</evidence>
<keyword evidence="5" id="KW-0677">Repeat</keyword>
<dbReference type="OrthoDB" id="6153504at2759"/>
<proteinExistence type="predicted"/>
<evidence type="ECO:0000256" key="7">
    <source>
        <dbReference type="ARBA" id="ARBA00022786"/>
    </source>
</evidence>
<evidence type="ECO:0000313" key="12">
    <source>
        <dbReference type="EMBL" id="OAF68340.1"/>
    </source>
</evidence>
<dbReference type="SMART" id="SM00291">
    <property type="entry name" value="ZnF_ZZ"/>
    <property type="match status" value="1"/>
</dbReference>
<comment type="caution">
    <text evidence="12">The sequence shown here is derived from an EMBL/GenBank/DDBJ whole genome shotgun (WGS) entry which is preliminary data.</text>
</comment>